<sequence>MSDEDLRAALAGLRVRIPESVQDADALRAEVRAADAALGERLRAAAAQRHAVVRRDRKGAAR</sequence>
<gene>
    <name evidence="1" type="ORF">FVO59_07555</name>
</gene>
<dbReference type="Proteomes" id="UP000515708">
    <property type="component" value="Chromosome"/>
</dbReference>
<accession>A0A7D7W9T3</accession>
<evidence type="ECO:0000313" key="2">
    <source>
        <dbReference type="Proteomes" id="UP000515708"/>
    </source>
</evidence>
<dbReference type="RefSeq" id="WP_182256231.1">
    <property type="nucleotide sequence ID" value="NZ_CP043732.1"/>
</dbReference>
<evidence type="ECO:0000313" key="1">
    <source>
        <dbReference type="EMBL" id="QMU97098.1"/>
    </source>
</evidence>
<organism evidence="1 2">
    <name type="scientific">Microbacterium esteraromaticum</name>
    <dbReference type="NCBI Taxonomy" id="57043"/>
    <lineage>
        <taxon>Bacteria</taxon>
        <taxon>Bacillati</taxon>
        <taxon>Actinomycetota</taxon>
        <taxon>Actinomycetes</taxon>
        <taxon>Micrococcales</taxon>
        <taxon>Microbacteriaceae</taxon>
        <taxon>Microbacterium</taxon>
    </lineage>
</organism>
<proteinExistence type="predicted"/>
<protein>
    <submittedName>
        <fullName evidence="1">Uncharacterized protein</fullName>
    </submittedName>
</protein>
<dbReference type="EMBL" id="CP043732">
    <property type="protein sequence ID" value="QMU97098.1"/>
    <property type="molecule type" value="Genomic_DNA"/>
</dbReference>
<name>A0A7D7W9T3_9MICO</name>
<reference evidence="1 2" key="1">
    <citation type="journal article" date="2020" name="Front. Microbiol.">
        <title>Design of Bacterial Strain-Specific qPCR Assays Using NGS Data and Publicly Available Resources and Its Application to Track Biocontrol Strains.</title>
        <authorList>
            <person name="Hernandez I."/>
            <person name="Sant C."/>
            <person name="Martinez R."/>
            <person name="Fernandez C."/>
        </authorList>
    </citation>
    <scope>NUCLEOTIDE SEQUENCE [LARGE SCALE GENOMIC DNA]</scope>
    <source>
        <strain evidence="1 2">B24</strain>
    </source>
</reference>
<dbReference type="AlphaFoldDB" id="A0A7D7W9T3"/>